<dbReference type="EMBL" id="MU001682">
    <property type="protein sequence ID" value="KAF2456661.1"/>
    <property type="molecule type" value="Genomic_DNA"/>
</dbReference>
<evidence type="ECO:0000313" key="2">
    <source>
        <dbReference type="EMBL" id="KAF2456661.1"/>
    </source>
</evidence>
<accession>A0A6A6NY70</accession>
<evidence type="ECO:0000256" key="1">
    <source>
        <dbReference type="SAM" id="MobiDB-lite"/>
    </source>
</evidence>
<feature type="compositionally biased region" description="Basic and acidic residues" evidence="1">
    <location>
        <begin position="130"/>
        <end position="150"/>
    </location>
</feature>
<feature type="region of interest" description="Disordered" evidence="1">
    <location>
        <begin position="129"/>
        <end position="150"/>
    </location>
</feature>
<reference evidence="2" key="1">
    <citation type="journal article" date="2020" name="Stud. Mycol.">
        <title>101 Dothideomycetes genomes: a test case for predicting lifestyles and emergence of pathogens.</title>
        <authorList>
            <person name="Haridas S."/>
            <person name="Albert R."/>
            <person name="Binder M."/>
            <person name="Bloem J."/>
            <person name="Labutti K."/>
            <person name="Salamov A."/>
            <person name="Andreopoulos B."/>
            <person name="Baker S."/>
            <person name="Barry K."/>
            <person name="Bills G."/>
            <person name="Bluhm B."/>
            <person name="Cannon C."/>
            <person name="Castanera R."/>
            <person name="Culley D."/>
            <person name="Daum C."/>
            <person name="Ezra D."/>
            <person name="Gonzalez J."/>
            <person name="Henrissat B."/>
            <person name="Kuo A."/>
            <person name="Liang C."/>
            <person name="Lipzen A."/>
            <person name="Lutzoni F."/>
            <person name="Magnuson J."/>
            <person name="Mondo S."/>
            <person name="Nolan M."/>
            <person name="Ohm R."/>
            <person name="Pangilinan J."/>
            <person name="Park H.-J."/>
            <person name="Ramirez L."/>
            <person name="Alfaro M."/>
            <person name="Sun H."/>
            <person name="Tritt A."/>
            <person name="Yoshinaga Y."/>
            <person name="Zwiers L.-H."/>
            <person name="Turgeon B."/>
            <person name="Goodwin S."/>
            <person name="Spatafora J."/>
            <person name="Crous P."/>
            <person name="Grigoriev I."/>
        </authorList>
    </citation>
    <scope>NUCLEOTIDE SEQUENCE</scope>
    <source>
        <strain evidence="2">ATCC 16933</strain>
    </source>
</reference>
<feature type="compositionally biased region" description="Basic residues" evidence="1">
    <location>
        <begin position="57"/>
        <end position="72"/>
    </location>
</feature>
<dbReference type="AlphaFoldDB" id="A0A6A6NY70"/>
<sequence length="279" mass="31860">MQKAMGRREKEEQSSCEQNSSANENLENNTTTASTRIPRMLYHNRKLQPSKDLGQRQRSKEKKIRKEKRKQGKDKEYSGHQEKGPRKETQFTQSRGRGTLARQTTAQAIHRSICHRQEYALNRNLNGSHSIDRRYKSTGDPGEPKGERETMCASVQTLNVPKKRSRTYYSFDTPGYGMLPSTLFCGGCRDKHSVWRNARKWVLKCMTKTGASIFRLPARKDSTFSSTSTPTETAHTANLFLLYRTPTNPSHFPTTILFFILYLGAPPFNTTSFLPEGNA</sequence>
<organism evidence="2 3">
    <name type="scientific">Lineolata rhizophorae</name>
    <dbReference type="NCBI Taxonomy" id="578093"/>
    <lineage>
        <taxon>Eukaryota</taxon>
        <taxon>Fungi</taxon>
        <taxon>Dikarya</taxon>
        <taxon>Ascomycota</taxon>
        <taxon>Pezizomycotina</taxon>
        <taxon>Dothideomycetes</taxon>
        <taxon>Dothideomycetes incertae sedis</taxon>
        <taxon>Lineolatales</taxon>
        <taxon>Lineolataceae</taxon>
        <taxon>Lineolata</taxon>
    </lineage>
</organism>
<feature type="compositionally biased region" description="Basic and acidic residues" evidence="1">
    <location>
        <begin position="73"/>
        <end position="89"/>
    </location>
</feature>
<feature type="region of interest" description="Disordered" evidence="1">
    <location>
        <begin position="1"/>
        <end position="107"/>
    </location>
</feature>
<feature type="compositionally biased region" description="Basic and acidic residues" evidence="1">
    <location>
        <begin position="1"/>
        <end position="13"/>
    </location>
</feature>
<feature type="compositionally biased region" description="Polar residues" evidence="1">
    <location>
        <begin position="90"/>
        <end position="107"/>
    </location>
</feature>
<dbReference type="Proteomes" id="UP000799766">
    <property type="component" value="Unassembled WGS sequence"/>
</dbReference>
<gene>
    <name evidence="2" type="ORF">BDY21DRAFT_345741</name>
</gene>
<feature type="compositionally biased region" description="Low complexity" evidence="1">
    <location>
        <begin position="19"/>
        <end position="35"/>
    </location>
</feature>
<proteinExistence type="predicted"/>
<evidence type="ECO:0000313" key="3">
    <source>
        <dbReference type="Proteomes" id="UP000799766"/>
    </source>
</evidence>
<protein>
    <submittedName>
        <fullName evidence="2">Uncharacterized protein</fullName>
    </submittedName>
</protein>
<name>A0A6A6NY70_9PEZI</name>
<keyword evidence="3" id="KW-1185">Reference proteome</keyword>